<gene>
    <name evidence="1" type="ORF">NDI38_04120</name>
</gene>
<sequence>MSDASLNNQKVEYPSYVSGESEYEIDLDKSIREMVERPWAPHLIESLELEDGDDMWLVWLNLADKAEAIAKERGR</sequence>
<dbReference type="RefSeq" id="WP_190450564.1">
    <property type="nucleotide sequence ID" value="NZ_JAMPLM010000002.1"/>
</dbReference>
<evidence type="ECO:0000313" key="2">
    <source>
        <dbReference type="Proteomes" id="UP001476950"/>
    </source>
</evidence>
<evidence type="ECO:0000313" key="1">
    <source>
        <dbReference type="EMBL" id="MEP1057612.1"/>
    </source>
</evidence>
<dbReference type="EMBL" id="JAMPLM010000002">
    <property type="protein sequence ID" value="MEP1057612.1"/>
    <property type="molecule type" value="Genomic_DNA"/>
</dbReference>
<name>A0ABV0KEE9_9CYAN</name>
<keyword evidence="2" id="KW-1185">Reference proteome</keyword>
<comment type="caution">
    <text evidence="1">The sequence shown here is derived from an EMBL/GenBank/DDBJ whole genome shotgun (WGS) entry which is preliminary data.</text>
</comment>
<dbReference type="Proteomes" id="UP001476950">
    <property type="component" value="Unassembled WGS sequence"/>
</dbReference>
<protein>
    <submittedName>
        <fullName evidence="1">Uncharacterized protein</fullName>
    </submittedName>
</protein>
<reference evidence="1 2" key="1">
    <citation type="submission" date="2022-04" db="EMBL/GenBank/DDBJ databases">
        <title>Positive selection, recombination, and allopatry shape intraspecific diversity of widespread and dominant cyanobacteria.</title>
        <authorList>
            <person name="Wei J."/>
            <person name="Shu W."/>
            <person name="Hu C."/>
        </authorList>
    </citation>
    <scope>NUCLEOTIDE SEQUENCE [LARGE SCALE GENOMIC DNA]</scope>
    <source>
        <strain evidence="1 2">AS-A4</strain>
    </source>
</reference>
<proteinExistence type="predicted"/>
<organism evidence="1 2">
    <name type="scientific">Stenomitos frigidus AS-A4</name>
    <dbReference type="NCBI Taxonomy" id="2933935"/>
    <lineage>
        <taxon>Bacteria</taxon>
        <taxon>Bacillati</taxon>
        <taxon>Cyanobacteriota</taxon>
        <taxon>Cyanophyceae</taxon>
        <taxon>Leptolyngbyales</taxon>
        <taxon>Leptolyngbyaceae</taxon>
        <taxon>Stenomitos</taxon>
    </lineage>
</organism>
<accession>A0ABV0KEE9</accession>